<dbReference type="STRING" id="1236973.JCM9157_2114"/>
<feature type="transmembrane region" description="Helical" evidence="1">
    <location>
        <begin position="86"/>
        <end position="108"/>
    </location>
</feature>
<dbReference type="eggNOG" id="COG4640">
    <property type="taxonomic scope" value="Bacteria"/>
</dbReference>
<protein>
    <recommendedName>
        <fullName evidence="2">Zinc-ribbon domain-containing protein</fullName>
    </recommendedName>
</protein>
<keyword evidence="4" id="KW-1185">Reference proteome</keyword>
<dbReference type="Gene3D" id="1.25.40.10">
    <property type="entry name" value="Tetratricopeptide repeat domain"/>
    <property type="match status" value="1"/>
</dbReference>
<sequence>MFCRKCGNQLVENSRFCSNCGEKVLEWTMAPKKVSEPSNLQTSKNDHEHFSIYNENESTAVDQEIAATAEPSLNHDKRATSRFLKIVPILLPIISFLFISGGVSVAYYNETNKNEEVLALQQSAETAALNGDYSKAEDELQRALDIRPTYPVLQQNLEVVNLALAYMDELTLISDQMREQKFSEAETNFFSLKEKIESEVDPLFDPFAELLAAKEVTITVGKIKQELSELTTVDQLAAKLTRMATLSTEEAAAVKEQILTKITQISRQQAQQQLENKQFSAAIATLDQALKYVVDHQSLLSFKEKIVQEQTAFEQAEQTRLEQAMEAAAKEELLNETAAVEVTSFQFEVDEFGDLYIKGEVTNVATRDISSVTIEFTVYDLEGNHLYDSSTSVYPFYLSRGEKGSFEDTVFYLFEEVNVEIENITWYVE</sequence>
<keyword evidence="1" id="KW-0812">Transmembrane</keyword>
<dbReference type="Pfam" id="PF13240">
    <property type="entry name" value="Zn_Ribbon_1"/>
    <property type="match status" value="1"/>
</dbReference>
<feature type="domain" description="Zinc-ribbon" evidence="2">
    <location>
        <begin position="2"/>
        <end position="23"/>
    </location>
</feature>
<dbReference type="InterPro" id="IPR047676">
    <property type="entry name" value="FxLYD_dom"/>
</dbReference>
<keyword evidence="1" id="KW-1133">Transmembrane helix</keyword>
<evidence type="ECO:0000313" key="4">
    <source>
        <dbReference type="Proteomes" id="UP000018896"/>
    </source>
</evidence>
<keyword evidence="1" id="KW-0472">Membrane</keyword>
<comment type="caution">
    <text evidence="3">The sequence shown here is derived from an EMBL/GenBank/DDBJ whole genome shotgun (WGS) entry which is preliminary data.</text>
</comment>
<reference evidence="3 4" key="1">
    <citation type="journal article" date="2014" name="Genome Announc.">
        <title>Draft Genome Sequences of Three Alkaliphilic Bacillus Strains, Bacillus wakoensis JCM 9140T, Bacillus akibai JCM 9157T, and Bacillus hemicellulosilyticus JCM 9152T.</title>
        <authorList>
            <person name="Yuki M."/>
            <person name="Oshima K."/>
            <person name="Suda W."/>
            <person name="Oshida Y."/>
            <person name="Kitamura K."/>
            <person name="Iida T."/>
            <person name="Hattori M."/>
            <person name="Ohkuma M."/>
        </authorList>
    </citation>
    <scope>NUCLEOTIDE SEQUENCE [LARGE SCALE GENOMIC DNA]</scope>
    <source>
        <strain evidence="3 4">JCM 9157</strain>
    </source>
</reference>
<dbReference type="InterPro" id="IPR026870">
    <property type="entry name" value="Zinc_ribbon_dom"/>
</dbReference>
<organism evidence="3 4">
    <name type="scientific">Halalkalibacter akibai (strain ATCC 43226 / DSM 21942 / CIP 109018 / JCM 9157 / 1139)</name>
    <name type="common">Bacillus akibai</name>
    <dbReference type="NCBI Taxonomy" id="1236973"/>
    <lineage>
        <taxon>Bacteria</taxon>
        <taxon>Bacillati</taxon>
        <taxon>Bacillota</taxon>
        <taxon>Bacilli</taxon>
        <taxon>Bacillales</taxon>
        <taxon>Bacillaceae</taxon>
        <taxon>Halalkalibacter</taxon>
    </lineage>
</organism>
<evidence type="ECO:0000313" key="3">
    <source>
        <dbReference type="EMBL" id="GAE35021.1"/>
    </source>
</evidence>
<dbReference type="InterPro" id="IPR011990">
    <property type="entry name" value="TPR-like_helical_dom_sf"/>
</dbReference>
<dbReference type="RefSeq" id="WP_035664206.1">
    <property type="nucleotide sequence ID" value="NZ_BAUV01000013.1"/>
</dbReference>
<name>W4QSF9_HALA3</name>
<dbReference type="SUPFAM" id="SSF48452">
    <property type="entry name" value="TPR-like"/>
    <property type="match status" value="1"/>
</dbReference>
<accession>W4QSF9</accession>
<gene>
    <name evidence="3" type="ORF">JCM9157_2114</name>
</gene>
<evidence type="ECO:0000259" key="2">
    <source>
        <dbReference type="Pfam" id="PF13240"/>
    </source>
</evidence>
<dbReference type="AlphaFoldDB" id="W4QSF9"/>
<dbReference type="NCBIfam" id="NF038353">
    <property type="entry name" value="FxLYD_dom"/>
    <property type="match status" value="1"/>
</dbReference>
<dbReference type="Proteomes" id="UP000018896">
    <property type="component" value="Unassembled WGS sequence"/>
</dbReference>
<dbReference type="EMBL" id="BAUV01000013">
    <property type="protein sequence ID" value="GAE35021.1"/>
    <property type="molecule type" value="Genomic_DNA"/>
</dbReference>
<dbReference type="OrthoDB" id="1822804at2"/>
<proteinExistence type="predicted"/>
<evidence type="ECO:0000256" key="1">
    <source>
        <dbReference type="SAM" id="Phobius"/>
    </source>
</evidence>